<feature type="region of interest" description="Disordered" evidence="10">
    <location>
        <begin position="81"/>
        <end position="104"/>
    </location>
</feature>
<proteinExistence type="inferred from homology"/>
<feature type="region of interest" description="Disordered" evidence="10">
    <location>
        <begin position="1"/>
        <end position="36"/>
    </location>
</feature>
<evidence type="ECO:0000256" key="3">
    <source>
        <dbReference type="ARBA" id="ARBA00022448"/>
    </source>
</evidence>
<keyword evidence="8 11" id="KW-0472">Membrane</keyword>
<dbReference type="Gene3D" id="1.20.5.110">
    <property type="match status" value="1"/>
</dbReference>
<gene>
    <name evidence="12" type="ORF">HKI87_15g78530</name>
</gene>
<comment type="similarity">
    <text evidence="2">Belongs to the syntaxin family.</text>
</comment>
<keyword evidence="4 11" id="KW-0812">Transmembrane</keyword>
<name>A0AAX4PJT4_9CHLO</name>
<evidence type="ECO:0000256" key="7">
    <source>
        <dbReference type="ARBA" id="ARBA00023054"/>
    </source>
</evidence>
<protein>
    <submittedName>
        <fullName evidence="12">t-SNARE coiled-coil homology domain-containing protein</fullName>
    </submittedName>
</protein>
<evidence type="ECO:0000256" key="11">
    <source>
        <dbReference type="SAM" id="Phobius"/>
    </source>
</evidence>
<evidence type="ECO:0000313" key="13">
    <source>
        <dbReference type="Proteomes" id="UP001472866"/>
    </source>
</evidence>
<dbReference type="EMBL" id="CP151515">
    <property type="protein sequence ID" value="WZN66288.1"/>
    <property type="molecule type" value="Genomic_DNA"/>
</dbReference>
<keyword evidence="13" id="KW-1185">Reference proteome</keyword>
<comment type="subcellular location">
    <subcellularLocation>
        <location evidence="1">Membrane</location>
        <topology evidence="1">Single-pass type IV membrane protein</topology>
    </subcellularLocation>
</comment>
<accession>A0AAX4PJT4</accession>
<evidence type="ECO:0000256" key="8">
    <source>
        <dbReference type="ARBA" id="ARBA00023136"/>
    </source>
</evidence>
<reference evidence="12 13" key="1">
    <citation type="submission" date="2024-03" db="EMBL/GenBank/DDBJ databases">
        <title>Complete genome sequence of the green alga Chloropicon roscoffensis RCC1871.</title>
        <authorList>
            <person name="Lemieux C."/>
            <person name="Pombert J.-F."/>
            <person name="Otis C."/>
            <person name="Turmel M."/>
        </authorList>
    </citation>
    <scope>NUCLEOTIDE SEQUENCE [LARGE SCALE GENOMIC DNA]</scope>
    <source>
        <strain evidence="12 13">RCC1871</strain>
    </source>
</reference>
<evidence type="ECO:0000256" key="2">
    <source>
        <dbReference type="ARBA" id="ARBA00009063"/>
    </source>
</evidence>
<dbReference type="GO" id="GO:0005783">
    <property type="term" value="C:endoplasmic reticulum"/>
    <property type="evidence" value="ECO:0007669"/>
    <property type="project" value="TreeGrafter"/>
</dbReference>
<evidence type="ECO:0000256" key="9">
    <source>
        <dbReference type="SAM" id="Coils"/>
    </source>
</evidence>
<evidence type="ECO:0000256" key="4">
    <source>
        <dbReference type="ARBA" id="ARBA00022692"/>
    </source>
</evidence>
<dbReference type="GO" id="GO:0015031">
    <property type="term" value="P:protein transport"/>
    <property type="evidence" value="ECO:0007669"/>
    <property type="project" value="UniProtKB-KW"/>
</dbReference>
<dbReference type="PANTHER" id="PTHR15959:SF0">
    <property type="entry name" value="SYNTAXIN-18"/>
    <property type="match status" value="1"/>
</dbReference>
<evidence type="ECO:0000256" key="5">
    <source>
        <dbReference type="ARBA" id="ARBA00022927"/>
    </source>
</evidence>
<dbReference type="AlphaFoldDB" id="A0AAX4PJT4"/>
<evidence type="ECO:0000256" key="10">
    <source>
        <dbReference type="SAM" id="MobiDB-lite"/>
    </source>
</evidence>
<feature type="region of interest" description="Disordered" evidence="10">
    <location>
        <begin position="154"/>
        <end position="208"/>
    </location>
</feature>
<dbReference type="Proteomes" id="UP001472866">
    <property type="component" value="Chromosome 15"/>
</dbReference>
<feature type="compositionally biased region" description="Basic and acidic residues" evidence="10">
    <location>
        <begin position="1"/>
        <end position="12"/>
    </location>
</feature>
<feature type="coiled-coil region" evidence="9">
    <location>
        <begin position="210"/>
        <end position="269"/>
    </location>
</feature>
<dbReference type="PANTHER" id="PTHR15959">
    <property type="entry name" value="SYNTAXIN-18"/>
    <property type="match status" value="1"/>
</dbReference>
<feature type="compositionally biased region" description="Low complexity" evidence="10">
    <location>
        <begin position="189"/>
        <end position="207"/>
    </location>
</feature>
<evidence type="ECO:0000256" key="6">
    <source>
        <dbReference type="ARBA" id="ARBA00022989"/>
    </source>
</evidence>
<keyword evidence="5" id="KW-0653">Protein transport</keyword>
<dbReference type="GO" id="GO:0006890">
    <property type="term" value="P:retrograde vesicle-mediated transport, Golgi to endoplasmic reticulum"/>
    <property type="evidence" value="ECO:0007669"/>
    <property type="project" value="TreeGrafter"/>
</dbReference>
<evidence type="ECO:0000256" key="1">
    <source>
        <dbReference type="ARBA" id="ARBA00004211"/>
    </source>
</evidence>
<evidence type="ECO:0000313" key="12">
    <source>
        <dbReference type="EMBL" id="WZN66288.1"/>
    </source>
</evidence>
<feature type="transmembrane region" description="Helical" evidence="11">
    <location>
        <begin position="293"/>
        <end position="311"/>
    </location>
</feature>
<keyword evidence="7 9" id="KW-0175">Coiled coil</keyword>
<keyword evidence="6 11" id="KW-1133">Transmembrane helix</keyword>
<organism evidence="12 13">
    <name type="scientific">Chloropicon roscoffensis</name>
    <dbReference type="NCBI Taxonomy" id="1461544"/>
    <lineage>
        <taxon>Eukaryota</taxon>
        <taxon>Viridiplantae</taxon>
        <taxon>Chlorophyta</taxon>
        <taxon>Chloropicophyceae</taxon>
        <taxon>Chloropicales</taxon>
        <taxon>Chloropicaceae</taxon>
        <taxon>Chloropicon</taxon>
    </lineage>
</organism>
<dbReference type="GO" id="GO:0031201">
    <property type="term" value="C:SNARE complex"/>
    <property type="evidence" value="ECO:0007669"/>
    <property type="project" value="TreeGrafter"/>
</dbReference>
<keyword evidence="3" id="KW-0813">Transport</keyword>
<sequence>MRDRTEDLRDRCASTASPGYYNGGPVSEKNQRPFRSKLETASEARKLSSSLYTNAFHRRALSLSEALCGVLGDLQRLAKERGTRRNTGGGGSRQDQHAELASVAREAAKSVDALRVEVESMGKKGHLSAHRLGVVAILTARLADVGRAQGSLLSLNGGSEGGPGQDQEGVWSSRSRRARLGGLTKRPTSGFDPSSSSPVASSNVSGDPAQQQLLQENDALLRELEGANDQALAAHRALVEISELNSVFSQQVQEQGEQLEALYEEAVQTAQNFRTGNVELAKALRRNKQGGRYVLYIILFFTAALLLMDWWHG</sequence>